<evidence type="ECO:0000313" key="2">
    <source>
        <dbReference type="Proteomes" id="UP000054485"/>
    </source>
</evidence>
<dbReference type="InParanoid" id="A0A0D0AMD1"/>
<protein>
    <submittedName>
        <fullName evidence="1">Uncharacterized protein</fullName>
    </submittedName>
</protein>
<reference evidence="2" key="2">
    <citation type="submission" date="2015-01" db="EMBL/GenBank/DDBJ databases">
        <title>Evolutionary Origins and Diversification of the Mycorrhizal Mutualists.</title>
        <authorList>
            <consortium name="DOE Joint Genome Institute"/>
            <consortium name="Mycorrhizal Genomics Consortium"/>
            <person name="Kohler A."/>
            <person name="Kuo A."/>
            <person name="Nagy L.G."/>
            <person name="Floudas D."/>
            <person name="Copeland A."/>
            <person name="Barry K.W."/>
            <person name="Cichocki N."/>
            <person name="Veneault-Fourrey C."/>
            <person name="LaButti K."/>
            <person name="Lindquist E.A."/>
            <person name="Lipzen A."/>
            <person name="Lundell T."/>
            <person name="Morin E."/>
            <person name="Murat C."/>
            <person name="Riley R."/>
            <person name="Ohm R."/>
            <person name="Sun H."/>
            <person name="Tunlid A."/>
            <person name="Henrissat B."/>
            <person name="Grigoriev I.V."/>
            <person name="Hibbett D.S."/>
            <person name="Martin F."/>
        </authorList>
    </citation>
    <scope>NUCLEOTIDE SEQUENCE [LARGE SCALE GENOMIC DNA]</scope>
    <source>
        <strain evidence="2">UH-Slu-Lm8-n1</strain>
    </source>
</reference>
<evidence type="ECO:0000313" key="1">
    <source>
        <dbReference type="EMBL" id="KIK39254.1"/>
    </source>
</evidence>
<sequence length="96" mass="10735">MAYLQMPTDFQRSTVALASELARVIESPILYRGSSAPHTFGPLPLITIKDVYKRHSPSSLVLCSEQRSNDSSKTHCGLLTMCKRIGARVQHRFFLA</sequence>
<reference evidence="1 2" key="1">
    <citation type="submission" date="2014-04" db="EMBL/GenBank/DDBJ databases">
        <authorList>
            <consortium name="DOE Joint Genome Institute"/>
            <person name="Kuo A."/>
            <person name="Ruytinx J."/>
            <person name="Rineau F."/>
            <person name="Colpaert J."/>
            <person name="Kohler A."/>
            <person name="Nagy L.G."/>
            <person name="Floudas D."/>
            <person name="Copeland A."/>
            <person name="Barry K.W."/>
            <person name="Cichocki N."/>
            <person name="Veneault-Fourrey C."/>
            <person name="LaButti K."/>
            <person name="Lindquist E.A."/>
            <person name="Lipzen A."/>
            <person name="Lundell T."/>
            <person name="Morin E."/>
            <person name="Murat C."/>
            <person name="Sun H."/>
            <person name="Tunlid A."/>
            <person name="Henrissat B."/>
            <person name="Grigoriev I.V."/>
            <person name="Hibbett D.S."/>
            <person name="Martin F."/>
            <person name="Nordberg H.P."/>
            <person name="Cantor M.N."/>
            <person name="Hua S.X."/>
        </authorList>
    </citation>
    <scope>NUCLEOTIDE SEQUENCE [LARGE SCALE GENOMIC DNA]</scope>
    <source>
        <strain evidence="1 2">UH-Slu-Lm8-n1</strain>
    </source>
</reference>
<dbReference type="Proteomes" id="UP000054485">
    <property type="component" value="Unassembled WGS sequence"/>
</dbReference>
<organism evidence="1 2">
    <name type="scientific">Suillus luteus UH-Slu-Lm8-n1</name>
    <dbReference type="NCBI Taxonomy" id="930992"/>
    <lineage>
        <taxon>Eukaryota</taxon>
        <taxon>Fungi</taxon>
        <taxon>Dikarya</taxon>
        <taxon>Basidiomycota</taxon>
        <taxon>Agaricomycotina</taxon>
        <taxon>Agaricomycetes</taxon>
        <taxon>Agaricomycetidae</taxon>
        <taxon>Boletales</taxon>
        <taxon>Suillineae</taxon>
        <taxon>Suillaceae</taxon>
        <taxon>Suillus</taxon>
    </lineage>
</organism>
<dbReference type="HOGENOM" id="CLU_2361129_0_0_1"/>
<dbReference type="EMBL" id="KN835351">
    <property type="protein sequence ID" value="KIK39254.1"/>
    <property type="molecule type" value="Genomic_DNA"/>
</dbReference>
<accession>A0A0D0AMD1</accession>
<gene>
    <name evidence="1" type="ORF">CY34DRAFT_345899</name>
</gene>
<proteinExistence type="predicted"/>
<keyword evidence="2" id="KW-1185">Reference proteome</keyword>
<name>A0A0D0AMD1_9AGAM</name>
<dbReference type="AlphaFoldDB" id="A0A0D0AMD1"/>